<keyword evidence="1" id="KW-0732">Signal</keyword>
<dbReference type="SMART" id="SM00554">
    <property type="entry name" value="FAS1"/>
    <property type="match status" value="1"/>
</dbReference>
<dbReference type="STRING" id="69332.A0A388K903"/>
<dbReference type="PROSITE" id="PS50213">
    <property type="entry name" value="FAS1"/>
    <property type="match status" value="1"/>
</dbReference>
<dbReference type="OMA" id="VCGNIKA"/>
<keyword evidence="4" id="KW-1185">Reference proteome</keyword>
<feature type="signal peptide" evidence="1">
    <location>
        <begin position="1"/>
        <end position="22"/>
    </location>
</feature>
<dbReference type="EMBL" id="BFEA01000075">
    <property type="protein sequence ID" value="GBG66542.1"/>
    <property type="molecule type" value="Genomic_DNA"/>
</dbReference>
<protein>
    <recommendedName>
        <fullName evidence="2">FAS1 domain-containing protein</fullName>
    </recommendedName>
</protein>
<dbReference type="OrthoDB" id="286301at2759"/>
<accession>A0A388K903</accession>
<organism evidence="3 4">
    <name type="scientific">Chara braunii</name>
    <name type="common">Braun's stonewort</name>
    <dbReference type="NCBI Taxonomy" id="69332"/>
    <lineage>
        <taxon>Eukaryota</taxon>
        <taxon>Viridiplantae</taxon>
        <taxon>Streptophyta</taxon>
        <taxon>Charophyceae</taxon>
        <taxon>Charales</taxon>
        <taxon>Characeae</taxon>
        <taxon>Chara</taxon>
    </lineage>
</organism>
<evidence type="ECO:0000313" key="4">
    <source>
        <dbReference type="Proteomes" id="UP000265515"/>
    </source>
</evidence>
<evidence type="ECO:0000313" key="3">
    <source>
        <dbReference type="EMBL" id="GBG66542.1"/>
    </source>
</evidence>
<evidence type="ECO:0000256" key="1">
    <source>
        <dbReference type="SAM" id="SignalP"/>
    </source>
</evidence>
<dbReference type="Gramene" id="GBG66542">
    <property type="protein sequence ID" value="GBG66542"/>
    <property type="gene ID" value="CBR_g63124"/>
</dbReference>
<proteinExistence type="predicted"/>
<comment type="caution">
    <text evidence="3">The sequence shown here is derived from an EMBL/GenBank/DDBJ whole genome shotgun (WGS) entry which is preliminary data.</text>
</comment>
<dbReference type="SUPFAM" id="SSF82153">
    <property type="entry name" value="FAS1 domain"/>
    <property type="match status" value="1"/>
</dbReference>
<feature type="chain" id="PRO_5017303197" description="FAS1 domain-containing protein" evidence="1">
    <location>
        <begin position="23"/>
        <end position="185"/>
    </location>
</feature>
<sequence length="185" mass="19335">MASVRVVAVSFVLLALAMAVSGEIAPAGPKFPAHAEKFVNKILANPNLKILAGALKATGLVDPLKGLAAQGVTAFGPTDKAFLSLPKQVVTCLGKEPGLSKVLKPILFYHVSKGKYTASKLRSRKSLTSVLGPRIAVSKFKKTVKVDNAVVIKGDAITSSTSVAHVIDAVLIPKALLPVIKKVCF</sequence>
<dbReference type="Pfam" id="PF02469">
    <property type="entry name" value="Fasciclin"/>
    <property type="match status" value="1"/>
</dbReference>
<dbReference type="InterPro" id="IPR036378">
    <property type="entry name" value="FAS1_dom_sf"/>
</dbReference>
<reference evidence="3 4" key="1">
    <citation type="journal article" date="2018" name="Cell">
        <title>The Chara Genome: Secondary Complexity and Implications for Plant Terrestrialization.</title>
        <authorList>
            <person name="Nishiyama T."/>
            <person name="Sakayama H."/>
            <person name="Vries J.D."/>
            <person name="Buschmann H."/>
            <person name="Saint-Marcoux D."/>
            <person name="Ullrich K.K."/>
            <person name="Haas F.B."/>
            <person name="Vanderstraeten L."/>
            <person name="Becker D."/>
            <person name="Lang D."/>
            <person name="Vosolsobe S."/>
            <person name="Rombauts S."/>
            <person name="Wilhelmsson P.K.I."/>
            <person name="Janitza P."/>
            <person name="Kern R."/>
            <person name="Heyl A."/>
            <person name="Rumpler F."/>
            <person name="Villalobos L.I.A.C."/>
            <person name="Clay J.M."/>
            <person name="Skokan R."/>
            <person name="Toyoda A."/>
            <person name="Suzuki Y."/>
            <person name="Kagoshima H."/>
            <person name="Schijlen E."/>
            <person name="Tajeshwar N."/>
            <person name="Catarino B."/>
            <person name="Hetherington A.J."/>
            <person name="Saltykova A."/>
            <person name="Bonnot C."/>
            <person name="Breuninger H."/>
            <person name="Symeonidi A."/>
            <person name="Radhakrishnan G.V."/>
            <person name="Van Nieuwerburgh F."/>
            <person name="Deforce D."/>
            <person name="Chang C."/>
            <person name="Karol K.G."/>
            <person name="Hedrich R."/>
            <person name="Ulvskov P."/>
            <person name="Glockner G."/>
            <person name="Delwiche C.F."/>
            <person name="Petrasek J."/>
            <person name="Van de Peer Y."/>
            <person name="Friml J."/>
            <person name="Beilby M."/>
            <person name="Dolan L."/>
            <person name="Kohara Y."/>
            <person name="Sugano S."/>
            <person name="Fujiyama A."/>
            <person name="Delaux P.-M."/>
            <person name="Quint M."/>
            <person name="TheiBen G."/>
            <person name="Hagemann M."/>
            <person name="Harholt J."/>
            <person name="Dunand C."/>
            <person name="Zachgo S."/>
            <person name="Langdale J."/>
            <person name="Maumus F."/>
            <person name="Straeten D.V.D."/>
            <person name="Gould S.B."/>
            <person name="Rensing S.A."/>
        </authorList>
    </citation>
    <scope>NUCLEOTIDE SEQUENCE [LARGE SCALE GENOMIC DNA]</scope>
    <source>
        <strain evidence="3 4">S276</strain>
    </source>
</reference>
<dbReference type="GO" id="GO:0005615">
    <property type="term" value="C:extracellular space"/>
    <property type="evidence" value="ECO:0007669"/>
    <property type="project" value="TreeGrafter"/>
</dbReference>
<dbReference type="Gene3D" id="2.30.180.10">
    <property type="entry name" value="FAS1 domain"/>
    <property type="match status" value="1"/>
</dbReference>
<dbReference type="PANTHER" id="PTHR10900">
    <property type="entry name" value="PERIOSTIN-RELATED"/>
    <property type="match status" value="1"/>
</dbReference>
<feature type="domain" description="FAS1" evidence="2">
    <location>
        <begin position="35"/>
        <end position="171"/>
    </location>
</feature>
<evidence type="ECO:0000259" key="2">
    <source>
        <dbReference type="PROSITE" id="PS50213"/>
    </source>
</evidence>
<gene>
    <name evidence="3" type="ORF">CBR_g63124</name>
</gene>
<dbReference type="InterPro" id="IPR050904">
    <property type="entry name" value="Adhesion/Biosynth-related"/>
</dbReference>
<dbReference type="Proteomes" id="UP000265515">
    <property type="component" value="Unassembled WGS sequence"/>
</dbReference>
<dbReference type="PANTHER" id="PTHR10900:SF77">
    <property type="entry name" value="FI19380P1"/>
    <property type="match status" value="1"/>
</dbReference>
<dbReference type="InterPro" id="IPR000782">
    <property type="entry name" value="FAS1_domain"/>
</dbReference>
<name>A0A388K903_CHABU</name>
<dbReference type="AlphaFoldDB" id="A0A388K903"/>